<keyword evidence="5" id="KW-1185">Reference proteome</keyword>
<dbReference type="PANTHER" id="PTHR43877">
    <property type="entry name" value="AMINOALKYLPHOSPHONATE N-ACETYLTRANSFERASE-RELATED-RELATED"/>
    <property type="match status" value="1"/>
</dbReference>
<dbReference type="RefSeq" id="WP_272008868.1">
    <property type="nucleotide sequence ID" value="NZ_JAQNDN010000024.1"/>
</dbReference>
<evidence type="ECO:0000259" key="3">
    <source>
        <dbReference type="PROSITE" id="PS51186"/>
    </source>
</evidence>
<dbReference type="EMBL" id="JAQNDN010000024">
    <property type="protein sequence ID" value="MDC0674534.1"/>
    <property type="molecule type" value="Genomic_DNA"/>
</dbReference>
<evidence type="ECO:0000313" key="4">
    <source>
        <dbReference type="EMBL" id="MDC0674534.1"/>
    </source>
</evidence>
<gene>
    <name evidence="4" type="ORF">POL58_42700</name>
</gene>
<evidence type="ECO:0000313" key="5">
    <source>
        <dbReference type="Proteomes" id="UP001217838"/>
    </source>
</evidence>
<dbReference type="InterPro" id="IPR000182">
    <property type="entry name" value="GNAT_dom"/>
</dbReference>
<comment type="caution">
    <text evidence="4">The sequence shown here is derived from an EMBL/GenBank/DDBJ whole genome shotgun (WGS) entry which is preliminary data.</text>
</comment>
<proteinExistence type="predicted"/>
<keyword evidence="2" id="KW-0012">Acyltransferase</keyword>
<accession>A0ABT5BLY2</accession>
<keyword evidence="1" id="KW-0808">Transferase</keyword>
<evidence type="ECO:0000256" key="1">
    <source>
        <dbReference type="ARBA" id="ARBA00022679"/>
    </source>
</evidence>
<sequence>MSSMSFAPVTVHLSDGRRCTLRAAAEGDDAGLYALEQAIVRARDGVVKYPDELPPDLAAYAEKRASSGAAFALVAEQDDGELLGEASLVRLPFRMLHHVAVLGMGVHPSAQSRGLGRALLTHLLAWARDHRDRDGGRVLRVELYTRADNHRALALYHALGFRLEGTRRAFVLRDDGALVDDHMMALLFA</sequence>
<name>A0ABT5BLY2_9BACT</name>
<dbReference type="Gene3D" id="3.40.630.30">
    <property type="match status" value="1"/>
</dbReference>
<protein>
    <submittedName>
        <fullName evidence="4">GNAT family N-acetyltransferase</fullName>
    </submittedName>
</protein>
<dbReference type="InterPro" id="IPR050832">
    <property type="entry name" value="Bact_Acetyltransf"/>
</dbReference>
<dbReference type="Proteomes" id="UP001217838">
    <property type="component" value="Unassembled WGS sequence"/>
</dbReference>
<reference evidence="4 5" key="1">
    <citation type="submission" date="2022-11" db="EMBL/GenBank/DDBJ databases">
        <title>Minimal conservation of predation-associated metabolite biosynthetic gene clusters underscores biosynthetic potential of Myxococcota including descriptions for ten novel species: Archangium lansinium sp. nov., Myxococcus landrumus sp. nov., Nannocystis bai.</title>
        <authorList>
            <person name="Ahearne A."/>
            <person name="Stevens C."/>
            <person name="Dowd S."/>
        </authorList>
    </citation>
    <scope>NUCLEOTIDE SEQUENCE [LARGE SCALE GENOMIC DNA]</scope>
    <source>
        <strain evidence="4 5">NCELM</strain>
    </source>
</reference>
<dbReference type="InterPro" id="IPR016181">
    <property type="entry name" value="Acyl_CoA_acyltransferase"/>
</dbReference>
<organism evidence="4 5">
    <name type="scientific">Nannocystis radixulma</name>
    <dbReference type="NCBI Taxonomy" id="2995305"/>
    <lineage>
        <taxon>Bacteria</taxon>
        <taxon>Pseudomonadati</taxon>
        <taxon>Myxococcota</taxon>
        <taxon>Polyangia</taxon>
        <taxon>Nannocystales</taxon>
        <taxon>Nannocystaceae</taxon>
        <taxon>Nannocystis</taxon>
    </lineage>
</organism>
<dbReference type="SUPFAM" id="SSF55729">
    <property type="entry name" value="Acyl-CoA N-acyltransferases (Nat)"/>
    <property type="match status" value="1"/>
</dbReference>
<feature type="domain" description="N-acetyltransferase" evidence="3">
    <location>
        <begin position="19"/>
        <end position="185"/>
    </location>
</feature>
<dbReference type="CDD" id="cd04301">
    <property type="entry name" value="NAT_SF"/>
    <property type="match status" value="1"/>
</dbReference>
<evidence type="ECO:0000256" key="2">
    <source>
        <dbReference type="ARBA" id="ARBA00023315"/>
    </source>
</evidence>
<dbReference type="PROSITE" id="PS51186">
    <property type="entry name" value="GNAT"/>
    <property type="match status" value="1"/>
</dbReference>
<dbReference type="Pfam" id="PF00583">
    <property type="entry name" value="Acetyltransf_1"/>
    <property type="match status" value="1"/>
</dbReference>